<organism evidence="4 5">
    <name type="scientific">Actinobacillus indolicus</name>
    <dbReference type="NCBI Taxonomy" id="51049"/>
    <lineage>
        <taxon>Bacteria</taxon>
        <taxon>Pseudomonadati</taxon>
        <taxon>Pseudomonadota</taxon>
        <taxon>Gammaproteobacteria</taxon>
        <taxon>Pasteurellales</taxon>
        <taxon>Pasteurellaceae</taxon>
        <taxon>Actinobacillus</taxon>
    </lineage>
</organism>
<dbReference type="InterPro" id="IPR007450">
    <property type="entry name" value="BamE_dom"/>
</dbReference>
<accession>A0A4P7CFI0</accession>
<dbReference type="Pfam" id="PF04355">
    <property type="entry name" value="BamE"/>
    <property type="match status" value="1"/>
</dbReference>
<evidence type="ECO:0000256" key="1">
    <source>
        <dbReference type="ARBA" id="ARBA00022729"/>
    </source>
</evidence>
<dbReference type="AlphaFoldDB" id="A0A4P7CFI0"/>
<dbReference type="RefSeq" id="WP_162856615.1">
    <property type="nucleotide sequence ID" value="NZ_CP038145.1"/>
</dbReference>
<dbReference type="Proteomes" id="UP000294444">
    <property type="component" value="Chromosome"/>
</dbReference>
<feature type="domain" description="Outer membrane protein assembly factor BamE" evidence="3">
    <location>
        <begin position="31"/>
        <end position="98"/>
    </location>
</feature>
<keyword evidence="5" id="KW-1185">Reference proteome</keyword>
<keyword evidence="2" id="KW-0472">Membrane</keyword>
<evidence type="ECO:0000259" key="3">
    <source>
        <dbReference type="Pfam" id="PF04355"/>
    </source>
</evidence>
<evidence type="ECO:0000313" key="4">
    <source>
        <dbReference type="EMBL" id="QBQ63753.1"/>
    </source>
</evidence>
<sequence length="106" mass="12033">MKKLLSILFVCTFLSSCGSIPPNTNYEILSRSLMVGMTKQEVISILGEPTSKKIEGKKETYDYDSTGVYRVIYQVSPVPLPRQSTSYLHAYFDENGLLERFFASTY</sequence>
<gene>
    <name evidence="4" type="primary">bamE</name>
    <name evidence="4" type="ORF">EXH44_05650</name>
</gene>
<evidence type="ECO:0000256" key="2">
    <source>
        <dbReference type="ARBA" id="ARBA00023136"/>
    </source>
</evidence>
<keyword evidence="1" id="KW-0732">Signal</keyword>
<dbReference type="Gene3D" id="3.30.1450.10">
    <property type="match status" value="1"/>
</dbReference>
<name>A0A4P7CFI0_9PAST</name>
<dbReference type="PROSITE" id="PS51257">
    <property type="entry name" value="PROKAR_LIPOPROTEIN"/>
    <property type="match status" value="1"/>
</dbReference>
<dbReference type="EMBL" id="CP038145">
    <property type="protein sequence ID" value="QBQ63753.1"/>
    <property type="molecule type" value="Genomic_DNA"/>
</dbReference>
<protein>
    <submittedName>
        <fullName evidence="4">Outer membrane protein assembly factor BamE</fullName>
    </submittedName>
</protein>
<dbReference type="InterPro" id="IPR037873">
    <property type="entry name" value="BamE-like"/>
</dbReference>
<evidence type="ECO:0000313" key="5">
    <source>
        <dbReference type="Proteomes" id="UP000294444"/>
    </source>
</evidence>
<dbReference type="GO" id="GO:0019867">
    <property type="term" value="C:outer membrane"/>
    <property type="evidence" value="ECO:0007669"/>
    <property type="project" value="InterPro"/>
</dbReference>
<proteinExistence type="predicted"/>
<dbReference type="KEGG" id="aio:EXH44_05650"/>
<reference evidence="4 5" key="1">
    <citation type="submission" date="2019-03" db="EMBL/GenBank/DDBJ databases">
        <authorList>
            <person name="Che Y."/>
            <person name="Zhou L."/>
        </authorList>
    </citation>
    <scope>NUCLEOTIDE SEQUENCE [LARGE SCALE GENOMIC DNA]</scope>
    <source>
        <strain evidence="4 5">AIFJ1607</strain>
    </source>
</reference>